<evidence type="ECO:0000256" key="1">
    <source>
        <dbReference type="SAM" id="MobiDB-lite"/>
    </source>
</evidence>
<accession>A0A1I6QIQ2</accession>
<dbReference type="RefSeq" id="WP_245779395.1">
    <property type="nucleotide sequence ID" value="NZ_FOZS01000001.1"/>
</dbReference>
<name>A0A1I6QIQ2_9EURY</name>
<feature type="region of interest" description="Disordered" evidence="1">
    <location>
        <begin position="128"/>
        <end position="158"/>
    </location>
</feature>
<feature type="compositionally biased region" description="Acidic residues" evidence="1">
    <location>
        <begin position="143"/>
        <end position="158"/>
    </location>
</feature>
<protein>
    <submittedName>
        <fullName evidence="2">Uncharacterized protein</fullName>
    </submittedName>
</protein>
<gene>
    <name evidence="2" type="ORF">SAMN04488556_1301</name>
</gene>
<evidence type="ECO:0000313" key="3">
    <source>
        <dbReference type="Proteomes" id="UP000199199"/>
    </source>
</evidence>
<dbReference type="Proteomes" id="UP000199199">
    <property type="component" value="Unassembled WGS sequence"/>
</dbReference>
<evidence type="ECO:0000313" key="2">
    <source>
        <dbReference type="EMBL" id="SFS52336.1"/>
    </source>
</evidence>
<feature type="compositionally biased region" description="Polar residues" evidence="1">
    <location>
        <begin position="128"/>
        <end position="142"/>
    </location>
</feature>
<sequence length="158" mass="16948">MNRRTVLQSAGVFATVGLAGCVGGIREHFEGEIRSPIPIEIYNESDQTQYIQLEARERGTGRGTYDQSYSVTPGERVSAPSLEGIEQSLQAVLVDQDEGDDRVEVGAVTPETVLVSITIYEDDLDLQISSSADDGNASTEGNESVESDGNETDSNESS</sequence>
<proteinExistence type="predicted"/>
<keyword evidence="3" id="KW-1185">Reference proteome</keyword>
<reference evidence="3" key="1">
    <citation type="submission" date="2016-10" db="EMBL/GenBank/DDBJ databases">
        <authorList>
            <person name="Varghese N."/>
            <person name="Submissions S."/>
        </authorList>
    </citation>
    <scope>NUCLEOTIDE SEQUENCE [LARGE SCALE GENOMIC DNA]</scope>
    <source>
        <strain evidence="3">DSM 22427</strain>
    </source>
</reference>
<dbReference type="EMBL" id="FOZS01000001">
    <property type="protein sequence ID" value="SFS52336.1"/>
    <property type="molecule type" value="Genomic_DNA"/>
</dbReference>
<dbReference type="PROSITE" id="PS51257">
    <property type="entry name" value="PROKAR_LIPOPROTEIN"/>
    <property type="match status" value="1"/>
</dbReference>
<dbReference type="AlphaFoldDB" id="A0A1I6QIQ2"/>
<organism evidence="2 3">
    <name type="scientific">Halostagnicola kamekurae</name>
    <dbReference type="NCBI Taxonomy" id="619731"/>
    <lineage>
        <taxon>Archaea</taxon>
        <taxon>Methanobacteriati</taxon>
        <taxon>Methanobacteriota</taxon>
        <taxon>Stenosarchaea group</taxon>
        <taxon>Halobacteria</taxon>
        <taxon>Halobacteriales</taxon>
        <taxon>Natrialbaceae</taxon>
        <taxon>Halostagnicola</taxon>
    </lineage>
</organism>